<proteinExistence type="predicted"/>
<feature type="region of interest" description="Disordered" evidence="1">
    <location>
        <begin position="1"/>
        <end position="63"/>
    </location>
</feature>
<organism evidence="2 3">
    <name type="scientific">Oryza sativa subsp. japonica</name>
    <name type="common">Rice</name>
    <dbReference type="NCBI Taxonomy" id="39947"/>
    <lineage>
        <taxon>Eukaryota</taxon>
        <taxon>Viridiplantae</taxon>
        <taxon>Streptophyta</taxon>
        <taxon>Embryophyta</taxon>
        <taxon>Tracheophyta</taxon>
        <taxon>Spermatophyta</taxon>
        <taxon>Magnoliopsida</taxon>
        <taxon>Liliopsida</taxon>
        <taxon>Poales</taxon>
        <taxon>Poaceae</taxon>
        <taxon>BOP clade</taxon>
        <taxon>Oryzoideae</taxon>
        <taxon>Oryzeae</taxon>
        <taxon>Oryzinae</taxon>
        <taxon>Oryza</taxon>
        <taxon>Oryza sativa</taxon>
    </lineage>
</organism>
<gene>
    <name evidence="2" type="primary">OJ1368_G08.10</name>
</gene>
<evidence type="ECO:0000313" key="3">
    <source>
        <dbReference type="Proteomes" id="UP000000763"/>
    </source>
</evidence>
<feature type="compositionally biased region" description="Pro residues" evidence="1">
    <location>
        <begin position="39"/>
        <end position="49"/>
    </location>
</feature>
<evidence type="ECO:0000256" key="1">
    <source>
        <dbReference type="SAM" id="MobiDB-lite"/>
    </source>
</evidence>
<name>Q6ZJK9_ORYSJ</name>
<reference evidence="3" key="2">
    <citation type="journal article" date="2008" name="Nucleic Acids Res.">
        <title>The rice annotation project database (RAP-DB): 2008 update.</title>
        <authorList>
            <consortium name="The rice annotation project (RAP)"/>
        </authorList>
    </citation>
    <scope>GENOME REANNOTATION</scope>
    <source>
        <strain evidence="3">cv. Nipponbare</strain>
    </source>
</reference>
<evidence type="ECO:0000313" key="2">
    <source>
        <dbReference type="EMBL" id="BAD11579.1"/>
    </source>
</evidence>
<dbReference type="AlphaFoldDB" id="Q6ZJK9"/>
<sequence>MFRERRLHPNATWPSPKGSQARGGVAATPSQRLVGGGRPPMPRGPPPRGVRPEVGWRPLLPKN</sequence>
<dbReference type="Proteomes" id="UP000000763">
    <property type="component" value="Chromosome 8"/>
</dbReference>
<accession>Q6ZJK9</accession>
<reference evidence="3" key="1">
    <citation type="journal article" date="2005" name="Nature">
        <title>The map-based sequence of the rice genome.</title>
        <authorList>
            <consortium name="International rice genome sequencing project (IRGSP)"/>
            <person name="Matsumoto T."/>
            <person name="Wu J."/>
            <person name="Kanamori H."/>
            <person name="Katayose Y."/>
            <person name="Fujisawa M."/>
            <person name="Namiki N."/>
            <person name="Mizuno H."/>
            <person name="Yamamoto K."/>
            <person name="Antonio B.A."/>
            <person name="Baba T."/>
            <person name="Sakata K."/>
            <person name="Nagamura Y."/>
            <person name="Aoki H."/>
            <person name="Arikawa K."/>
            <person name="Arita K."/>
            <person name="Bito T."/>
            <person name="Chiden Y."/>
            <person name="Fujitsuka N."/>
            <person name="Fukunaka R."/>
            <person name="Hamada M."/>
            <person name="Harada C."/>
            <person name="Hayashi A."/>
            <person name="Hijishita S."/>
            <person name="Honda M."/>
            <person name="Hosokawa S."/>
            <person name="Ichikawa Y."/>
            <person name="Idonuma A."/>
            <person name="Iijima M."/>
            <person name="Ikeda M."/>
            <person name="Ikeno M."/>
            <person name="Ito K."/>
            <person name="Ito S."/>
            <person name="Ito T."/>
            <person name="Ito Y."/>
            <person name="Ito Y."/>
            <person name="Iwabuchi A."/>
            <person name="Kamiya K."/>
            <person name="Karasawa W."/>
            <person name="Kurita K."/>
            <person name="Katagiri S."/>
            <person name="Kikuta A."/>
            <person name="Kobayashi H."/>
            <person name="Kobayashi N."/>
            <person name="Machita K."/>
            <person name="Maehara T."/>
            <person name="Masukawa M."/>
            <person name="Mizubayashi T."/>
            <person name="Mukai Y."/>
            <person name="Nagasaki H."/>
            <person name="Nagata Y."/>
            <person name="Naito S."/>
            <person name="Nakashima M."/>
            <person name="Nakama Y."/>
            <person name="Nakamichi Y."/>
            <person name="Nakamura M."/>
            <person name="Meguro A."/>
            <person name="Negishi M."/>
            <person name="Ohta I."/>
            <person name="Ohta T."/>
            <person name="Okamoto M."/>
            <person name="Ono N."/>
            <person name="Saji S."/>
            <person name="Sakaguchi M."/>
            <person name="Sakai K."/>
            <person name="Shibata M."/>
            <person name="Shimokawa T."/>
            <person name="Song J."/>
            <person name="Takazaki Y."/>
            <person name="Terasawa K."/>
            <person name="Tsugane M."/>
            <person name="Tsuji K."/>
            <person name="Ueda S."/>
            <person name="Waki K."/>
            <person name="Yamagata H."/>
            <person name="Yamamoto M."/>
            <person name="Yamamoto S."/>
            <person name="Yamane H."/>
            <person name="Yoshiki S."/>
            <person name="Yoshihara R."/>
            <person name="Yukawa K."/>
            <person name="Zhong H."/>
            <person name="Yano M."/>
            <person name="Yuan Q."/>
            <person name="Ouyang S."/>
            <person name="Liu J."/>
            <person name="Jones K.M."/>
            <person name="Gansberger K."/>
            <person name="Moffat K."/>
            <person name="Hill J."/>
            <person name="Bera J."/>
            <person name="Fadrosh D."/>
            <person name="Jin S."/>
            <person name="Johri S."/>
            <person name="Kim M."/>
            <person name="Overton L."/>
            <person name="Reardon M."/>
            <person name="Tsitrin T."/>
            <person name="Vuong H."/>
            <person name="Weaver B."/>
            <person name="Ciecko A."/>
            <person name="Tallon L."/>
            <person name="Jackson J."/>
            <person name="Pai G."/>
            <person name="Aken S.V."/>
            <person name="Utterback T."/>
            <person name="Reidmuller S."/>
            <person name="Feldblyum T."/>
            <person name="Hsiao J."/>
            <person name="Zismann V."/>
            <person name="Iobst S."/>
            <person name="de Vazeille A.R."/>
            <person name="Buell C.R."/>
            <person name="Ying K."/>
            <person name="Li Y."/>
            <person name="Lu T."/>
            <person name="Huang Y."/>
            <person name="Zhao Q."/>
            <person name="Feng Q."/>
            <person name="Zhang L."/>
            <person name="Zhu J."/>
            <person name="Weng Q."/>
            <person name="Mu J."/>
            <person name="Lu Y."/>
            <person name="Fan D."/>
            <person name="Liu Y."/>
            <person name="Guan J."/>
            <person name="Zhang Y."/>
            <person name="Yu S."/>
            <person name="Liu X."/>
            <person name="Zhang Y."/>
            <person name="Hong G."/>
            <person name="Han B."/>
            <person name="Choisne N."/>
            <person name="Demange N."/>
            <person name="Orjeda G."/>
            <person name="Samain S."/>
            <person name="Cattolico L."/>
            <person name="Pelletier E."/>
            <person name="Couloux A."/>
            <person name="Segurens B."/>
            <person name="Wincker P."/>
            <person name="D'Hont A."/>
            <person name="Scarpelli C."/>
            <person name="Weissenbach J."/>
            <person name="Salanoubat M."/>
            <person name="Quetier F."/>
            <person name="Yu Y."/>
            <person name="Kim H.R."/>
            <person name="Rambo T."/>
            <person name="Currie J."/>
            <person name="Collura K."/>
            <person name="Luo M."/>
            <person name="Yang T."/>
            <person name="Ammiraju J.S.S."/>
            <person name="Engler F."/>
            <person name="Soderlund C."/>
            <person name="Wing R.A."/>
            <person name="Palmer L.E."/>
            <person name="de la Bastide M."/>
            <person name="Spiegel L."/>
            <person name="Nascimento L."/>
            <person name="Zutavern T."/>
            <person name="O'Shaughnessy A."/>
            <person name="Dike S."/>
            <person name="Dedhia N."/>
            <person name="Preston R."/>
            <person name="Balija V."/>
            <person name="McCombie W.R."/>
            <person name="Chow T."/>
            <person name="Chen H."/>
            <person name="Chung M."/>
            <person name="Chen C."/>
            <person name="Shaw J."/>
            <person name="Wu H."/>
            <person name="Hsiao K."/>
            <person name="Chao Y."/>
            <person name="Chu M."/>
            <person name="Cheng C."/>
            <person name="Hour A."/>
            <person name="Lee P."/>
            <person name="Lin S."/>
            <person name="Lin Y."/>
            <person name="Liou J."/>
            <person name="Liu S."/>
            <person name="Hsing Y."/>
            <person name="Raghuvanshi S."/>
            <person name="Mohanty A."/>
            <person name="Bharti A.K."/>
            <person name="Gaur A."/>
            <person name="Gupta V."/>
            <person name="Kumar D."/>
            <person name="Ravi V."/>
            <person name="Vij S."/>
            <person name="Kapur A."/>
            <person name="Khurana P."/>
            <person name="Khurana P."/>
            <person name="Khurana J.P."/>
            <person name="Tyagi A.K."/>
            <person name="Gaikwad K."/>
            <person name="Singh A."/>
            <person name="Dalal V."/>
            <person name="Srivastava S."/>
            <person name="Dixit A."/>
            <person name="Pal A.K."/>
            <person name="Ghazi I.A."/>
            <person name="Yadav M."/>
            <person name="Pandit A."/>
            <person name="Bhargava A."/>
            <person name="Sureshbabu K."/>
            <person name="Batra K."/>
            <person name="Sharma T.R."/>
            <person name="Mohapatra T."/>
            <person name="Singh N.K."/>
            <person name="Messing J."/>
            <person name="Nelson A.B."/>
            <person name="Fuks G."/>
            <person name="Kavchok S."/>
            <person name="Keizer G."/>
            <person name="Linton E."/>
            <person name="Llaca V."/>
            <person name="Song R."/>
            <person name="Tanyolac B."/>
            <person name="Young S."/>
            <person name="Ho-Il K."/>
            <person name="Hahn J.H."/>
            <person name="Sangsakoo G."/>
            <person name="Vanavichit A."/>
            <person name="de Mattos Luiz.A.T."/>
            <person name="Zimmer P.D."/>
            <person name="Malone G."/>
            <person name="Dellagostin O."/>
            <person name="de Oliveira A.C."/>
            <person name="Bevan M."/>
            <person name="Bancroft I."/>
            <person name="Minx P."/>
            <person name="Cordum H."/>
            <person name="Wilson R."/>
            <person name="Cheng Z."/>
            <person name="Jin W."/>
            <person name="Jiang J."/>
            <person name="Leong S.A."/>
            <person name="Iwama H."/>
            <person name="Gojobori T."/>
            <person name="Itoh T."/>
            <person name="Niimura Y."/>
            <person name="Fujii Y."/>
            <person name="Habara T."/>
            <person name="Sakai H."/>
            <person name="Sato Y."/>
            <person name="Wilson G."/>
            <person name="Kumar K."/>
            <person name="McCouch S."/>
            <person name="Juretic N."/>
            <person name="Hoen D."/>
            <person name="Wright S."/>
            <person name="Bruskiewich R."/>
            <person name="Bureau T."/>
            <person name="Miyao A."/>
            <person name="Hirochika H."/>
            <person name="Nishikawa T."/>
            <person name="Kadowaki K."/>
            <person name="Sugiura M."/>
            <person name="Burr B."/>
            <person name="Sasaki T."/>
        </authorList>
    </citation>
    <scope>NUCLEOTIDE SEQUENCE [LARGE SCALE GENOMIC DNA]</scope>
    <source>
        <strain evidence="3">cv. Nipponbare</strain>
    </source>
</reference>
<feature type="compositionally biased region" description="Low complexity" evidence="1">
    <location>
        <begin position="52"/>
        <end position="63"/>
    </location>
</feature>
<protein>
    <submittedName>
        <fullName evidence="2">Uncharacterized protein</fullName>
    </submittedName>
</protein>
<dbReference type="EMBL" id="AP003911">
    <property type="protein sequence ID" value="BAD11579.1"/>
    <property type="molecule type" value="Genomic_DNA"/>
</dbReference>